<comment type="caution">
    <text evidence="3">The sequence shown here is derived from an EMBL/GenBank/DDBJ whole genome shotgun (WGS) entry which is preliminary data.</text>
</comment>
<dbReference type="Proteomes" id="UP000316096">
    <property type="component" value="Unassembled WGS sequence"/>
</dbReference>
<name>A0A543CN95_9ACTN</name>
<dbReference type="Pfam" id="PF11796">
    <property type="entry name" value="DUF3323"/>
    <property type="match status" value="1"/>
</dbReference>
<evidence type="ECO:0000313" key="4">
    <source>
        <dbReference type="Proteomes" id="UP000316096"/>
    </source>
</evidence>
<evidence type="ECO:0000313" key="3">
    <source>
        <dbReference type="EMBL" id="TQL98571.1"/>
    </source>
</evidence>
<sequence length="402" mass="43348">MAEFDELRGEEWRRLLAAARRRLDRTGGEVTGSIALAYPSGEELRVVERITGRDAASNRPAVTLVALDGMLREAYGVGLCKALAWLDRPGRPSDMREALEAAMRCRYAGEGWFTGWLGELSRDGTVMRLVRSGDGDLLGWAAAVLDRLPAKDVPLPVLAEWATGDATALSGKPLAGLVMRALVLWQGAPPPVGRQDERRVWSDAGVLADDLSSQVLVLALRAREENIVAGWLDGAASAGIPFRLTLQQLVAAPVTPRADEIFVCESPAVLRAAAAELGAGSAPLVCTEGHLSAACDRLLGAATGARIRWRNDFDWPGLRTTAAATERYGAVPWRMSTEDYLEALETGTDDPLEGTRTAAPWDARLTTTMAREHRAAREEWLLPTLLADLHRGATDAADAAER</sequence>
<dbReference type="InterPro" id="IPR013495">
    <property type="entry name" value="CHP02679"/>
</dbReference>
<reference evidence="3 4" key="1">
    <citation type="submission" date="2019-06" db="EMBL/GenBank/DDBJ databases">
        <title>Sequencing the genomes of 1000 actinobacteria strains.</title>
        <authorList>
            <person name="Klenk H.-P."/>
        </authorList>
    </citation>
    <scope>NUCLEOTIDE SEQUENCE [LARGE SCALE GENOMIC DNA]</scope>
    <source>
        <strain evidence="3 4">DSM 102200</strain>
    </source>
</reference>
<dbReference type="Pfam" id="PF09664">
    <property type="entry name" value="DUF2399"/>
    <property type="match status" value="1"/>
</dbReference>
<keyword evidence="4" id="KW-1185">Reference proteome</keyword>
<proteinExistence type="predicted"/>
<dbReference type="EMBL" id="VFOZ01000001">
    <property type="protein sequence ID" value="TQL98571.1"/>
    <property type="molecule type" value="Genomic_DNA"/>
</dbReference>
<dbReference type="AlphaFoldDB" id="A0A543CN95"/>
<organism evidence="3 4">
    <name type="scientific">Actinoallomurus bryophytorum</name>
    <dbReference type="NCBI Taxonomy" id="1490222"/>
    <lineage>
        <taxon>Bacteria</taxon>
        <taxon>Bacillati</taxon>
        <taxon>Actinomycetota</taxon>
        <taxon>Actinomycetes</taxon>
        <taxon>Streptosporangiales</taxon>
        <taxon>Thermomonosporaceae</taxon>
        <taxon>Actinoallomurus</taxon>
    </lineage>
</organism>
<dbReference type="InterPro" id="IPR024466">
    <property type="entry name" value="CHP02679_N"/>
</dbReference>
<dbReference type="OrthoDB" id="8188786at2"/>
<feature type="domain" description="DUF2399" evidence="1">
    <location>
        <begin position="244"/>
        <end position="389"/>
    </location>
</feature>
<accession>A0A543CN95</accession>
<gene>
    <name evidence="3" type="ORF">FB559_4197</name>
</gene>
<protein>
    <submittedName>
        <fullName evidence="3">Uncharacterized protein (TIGR02679 family)</fullName>
    </submittedName>
</protein>
<evidence type="ECO:0000259" key="2">
    <source>
        <dbReference type="Pfam" id="PF11796"/>
    </source>
</evidence>
<dbReference type="NCBIfam" id="TIGR02679">
    <property type="entry name" value="TIGR02679 family protein"/>
    <property type="match status" value="1"/>
</dbReference>
<dbReference type="RefSeq" id="WP_141957152.1">
    <property type="nucleotide sequence ID" value="NZ_VFOZ01000001.1"/>
</dbReference>
<evidence type="ECO:0000259" key="1">
    <source>
        <dbReference type="Pfam" id="PF09664"/>
    </source>
</evidence>
<dbReference type="InterPro" id="IPR024465">
    <property type="entry name" value="DUF2399"/>
</dbReference>
<feature type="domain" description="Conserved hypothetical protein CHP02679 N terminus" evidence="2">
    <location>
        <begin position="30"/>
        <end position="222"/>
    </location>
</feature>